<dbReference type="GO" id="GO:0055085">
    <property type="term" value="P:transmembrane transport"/>
    <property type="evidence" value="ECO:0007669"/>
    <property type="project" value="InterPro"/>
</dbReference>
<organism evidence="7 8">
    <name type="scientific">SAR86 cluster bacterium</name>
    <dbReference type="NCBI Taxonomy" id="2030880"/>
    <lineage>
        <taxon>Bacteria</taxon>
        <taxon>Pseudomonadati</taxon>
        <taxon>Pseudomonadota</taxon>
        <taxon>Gammaproteobacteria</taxon>
        <taxon>SAR86 cluster</taxon>
    </lineage>
</organism>
<dbReference type="InterPro" id="IPR052173">
    <property type="entry name" value="Beta-lactam_resp_regulator"/>
</dbReference>
<dbReference type="NCBIfam" id="TIGR01352">
    <property type="entry name" value="tonB_Cterm"/>
    <property type="match status" value="1"/>
</dbReference>
<name>A0A2A4X6V0_9GAMM</name>
<dbReference type="PROSITE" id="PS52015">
    <property type="entry name" value="TONB_CTD"/>
    <property type="match status" value="1"/>
</dbReference>
<dbReference type="InterPro" id="IPR006260">
    <property type="entry name" value="TonB/TolA_C"/>
</dbReference>
<evidence type="ECO:0000313" key="8">
    <source>
        <dbReference type="Proteomes" id="UP000218767"/>
    </source>
</evidence>
<dbReference type="Pfam" id="PF05569">
    <property type="entry name" value="Peptidase_M56"/>
    <property type="match status" value="1"/>
</dbReference>
<feature type="transmembrane region" description="Helical" evidence="5">
    <location>
        <begin position="56"/>
        <end position="78"/>
    </location>
</feature>
<dbReference type="PANTHER" id="PTHR34978">
    <property type="entry name" value="POSSIBLE SENSOR-TRANSDUCER PROTEIN BLAR"/>
    <property type="match status" value="1"/>
</dbReference>
<dbReference type="SUPFAM" id="SSF74653">
    <property type="entry name" value="TolA/TonB C-terminal domain"/>
    <property type="match status" value="1"/>
</dbReference>
<feature type="domain" description="TonB C-terminal" evidence="6">
    <location>
        <begin position="349"/>
        <end position="443"/>
    </location>
</feature>
<dbReference type="EMBL" id="NVUL01000035">
    <property type="protein sequence ID" value="PCI78236.1"/>
    <property type="molecule type" value="Genomic_DNA"/>
</dbReference>
<dbReference type="InterPro" id="IPR037682">
    <property type="entry name" value="TonB_C"/>
</dbReference>
<evidence type="ECO:0000259" key="6">
    <source>
        <dbReference type="PROSITE" id="PS52015"/>
    </source>
</evidence>
<reference evidence="8" key="1">
    <citation type="submission" date="2017-08" db="EMBL/GenBank/DDBJ databases">
        <title>A dynamic microbial community with high functional redundancy inhabits the cold, oxic subseafloor aquifer.</title>
        <authorList>
            <person name="Tully B.J."/>
            <person name="Wheat C.G."/>
            <person name="Glazer B.T."/>
            <person name="Huber J.A."/>
        </authorList>
    </citation>
    <scope>NUCLEOTIDE SEQUENCE [LARGE SCALE GENOMIC DNA]</scope>
</reference>
<dbReference type="PANTHER" id="PTHR34978:SF3">
    <property type="entry name" value="SLR0241 PROTEIN"/>
    <property type="match status" value="1"/>
</dbReference>
<evidence type="ECO:0000256" key="1">
    <source>
        <dbReference type="ARBA" id="ARBA00004167"/>
    </source>
</evidence>
<keyword evidence="4 5" id="KW-0472">Membrane</keyword>
<dbReference type="Pfam" id="PF03544">
    <property type="entry name" value="TonB_C"/>
    <property type="match status" value="1"/>
</dbReference>
<dbReference type="InterPro" id="IPR008756">
    <property type="entry name" value="Peptidase_M56"/>
</dbReference>
<evidence type="ECO:0000256" key="4">
    <source>
        <dbReference type="ARBA" id="ARBA00023136"/>
    </source>
</evidence>
<feature type="transmembrane region" description="Helical" evidence="5">
    <location>
        <begin position="17"/>
        <end position="36"/>
    </location>
</feature>
<protein>
    <recommendedName>
        <fullName evidence="6">TonB C-terminal domain-containing protein</fullName>
    </recommendedName>
</protein>
<sequence>MIAEITEQLAALLENNIIVVFTLIDFLSKCAILVLLIKYTERTLYPYLTSLHKHKLWMIATILLGILPLSSMLLIPLFGELFSSSNLTFITILVPSGLANNAAVSISEPNNWFNFVYIGYFSVLSYFLIRFAASFRRVLTIKKTSDYHVPQEVLIVFKRLINTLGLQQEVRLGFSLGASSPITFGVRNPIIILPTSIDLNDILLLENVLIHELIHIQRRDWMTHIFGYLIASANWFNPFIWRSLTKLRLEAEFACDDAVLDYGARREDFALHLVKIARNCVDTDTRELLARAAVDGNDLALRVEHILHRDDYALPNKKSFGLLSLMYIPIVFALISVGNIFAIEDETNYATENLTLIHSETPIYPESASDRGIQGYTRYSFTVDENGEVDQATIKLMKSEPNFLFNQSSEEALSGFKFKPRKVNGKHRATSGVTYSFDYLIKI</sequence>
<keyword evidence="2 5" id="KW-0812">Transmembrane</keyword>
<keyword evidence="3 5" id="KW-1133">Transmembrane helix</keyword>
<proteinExistence type="predicted"/>
<evidence type="ECO:0000256" key="5">
    <source>
        <dbReference type="SAM" id="Phobius"/>
    </source>
</evidence>
<dbReference type="GO" id="GO:0016020">
    <property type="term" value="C:membrane"/>
    <property type="evidence" value="ECO:0007669"/>
    <property type="project" value="UniProtKB-SubCell"/>
</dbReference>
<feature type="transmembrane region" description="Helical" evidence="5">
    <location>
        <begin position="112"/>
        <end position="133"/>
    </location>
</feature>
<dbReference type="Gene3D" id="3.30.1150.10">
    <property type="match status" value="1"/>
</dbReference>
<dbReference type="Proteomes" id="UP000218767">
    <property type="component" value="Unassembled WGS sequence"/>
</dbReference>
<dbReference type="AlphaFoldDB" id="A0A2A4X6V0"/>
<gene>
    <name evidence="7" type="ORF">COB20_06850</name>
</gene>
<comment type="subcellular location">
    <subcellularLocation>
        <location evidence="1">Membrane</location>
        <topology evidence="1">Single-pass membrane protein</topology>
    </subcellularLocation>
</comment>
<dbReference type="CDD" id="cd07341">
    <property type="entry name" value="M56_BlaR1_MecR1_like"/>
    <property type="match status" value="1"/>
</dbReference>
<evidence type="ECO:0000256" key="3">
    <source>
        <dbReference type="ARBA" id="ARBA00022989"/>
    </source>
</evidence>
<evidence type="ECO:0000256" key="2">
    <source>
        <dbReference type="ARBA" id="ARBA00022692"/>
    </source>
</evidence>
<accession>A0A2A4X6V0</accession>
<evidence type="ECO:0000313" key="7">
    <source>
        <dbReference type="EMBL" id="PCI78236.1"/>
    </source>
</evidence>
<feature type="transmembrane region" description="Helical" evidence="5">
    <location>
        <begin position="320"/>
        <end position="343"/>
    </location>
</feature>
<comment type="caution">
    <text evidence="7">The sequence shown here is derived from an EMBL/GenBank/DDBJ whole genome shotgun (WGS) entry which is preliminary data.</text>
</comment>